<dbReference type="Proteomes" id="UP000305064">
    <property type="component" value="Unassembled WGS sequence"/>
</dbReference>
<evidence type="ECO:0000259" key="2">
    <source>
        <dbReference type="Pfam" id="PF09458"/>
    </source>
</evidence>
<dbReference type="GO" id="GO:0009986">
    <property type="term" value="C:cell surface"/>
    <property type="evidence" value="ECO:0007669"/>
    <property type="project" value="TreeGrafter"/>
</dbReference>
<dbReference type="InterPro" id="IPR019019">
    <property type="entry name" value="H-type_lectin_domain"/>
</dbReference>
<accession>A0AB38LRC5</accession>
<sequence length="523" mass="58516">MVHLDTPGLDTGIFTTEEVRPRSKPCKSTSRIVSLPRNHYKEPPNLAAGFRSLDLSCEAPVRANLVADKITTDAFRITLETWGERSILYSASATWIEHKAYAKDCLFGQFDTHDLPANNGASKKGAQQENSRHFTFPQAFKDDCDVVCWLNRIDMASGDRNYRIRAYATNITRTGFTAHIDTWGDSLLFGGAMCWIAFPKRKRYVQFGSFQTGDVRSWSNPIPETTSQVKFEDGAFKSHRPAPTVLCALNMIDMAGNADLRVSVDVNDVDTQGFRWSLKTFEDNHVTPTLSITLPTLKAMAPNMALQRTRSPSSGRRSRRISLPAILQHIQAHNTSNTSINDSINMSPFINLTDLSDALDIPASSSKHKESIKARGVRFNSKISVVEIPAPEQTQTHRVSFSDEIIDIDTAELSSSSQTSSPPRKRVRFGCMKNSVRKHFSHTPIYKMKNFDAISPLMTSKKRVRFGCMKGEPPTVTHTSEEVSELLADEAATFKREKRRGSTSTYDSEMSEQTNDSEDLEVD</sequence>
<protein>
    <recommendedName>
        <fullName evidence="2">H-type lectin domain-containing protein</fullName>
    </recommendedName>
</protein>
<dbReference type="GO" id="GO:0046871">
    <property type="term" value="F:N-acetylgalactosamine binding"/>
    <property type="evidence" value="ECO:0007669"/>
    <property type="project" value="TreeGrafter"/>
</dbReference>
<dbReference type="AlphaFoldDB" id="A0AB38LRC5"/>
<dbReference type="GO" id="GO:0098636">
    <property type="term" value="C:protein complex involved in cell adhesion"/>
    <property type="evidence" value="ECO:0007669"/>
    <property type="project" value="TreeGrafter"/>
</dbReference>
<gene>
    <name evidence="3" type="ORF">D6C94_07327</name>
</gene>
<feature type="compositionally biased region" description="Polar residues" evidence="1">
    <location>
        <begin position="502"/>
        <end position="514"/>
    </location>
</feature>
<dbReference type="InterPro" id="IPR037221">
    <property type="entry name" value="H-type_lectin_dom_sf"/>
</dbReference>
<dbReference type="InterPro" id="IPR052487">
    <property type="entry name" value="Galactose-binding_lectin"/>
</dbReference>
<feature type="region of interest" description="Disordered" evidence="1">
    <location>
        <begin position="488"/>
        <end position="523"/>
    </location>
</feature>
<dbReference type="PANTHER" id="PTHR46938">
    <property type="entry name" value="DISCOIDIN-1 SUBUNIT A-RELATED-RELATED"/>
    <property type="match status" value="1"/>
</dbReference>
<feature type="domain" description="H-type lectin" evidence="2">
    <location>
        <begin position="39"/>
        <end position="96"/>
    </location>
</feature>
<dbReference type="Gene3D" id="2.60.40.2080">
    <property type="match status" value="3"/>
</dbReference>
<dbReference type="GO" id="GO:0070492">
    <property type="term" value="F:oligosaccharide binding"/>
    <property type="evidence" value="ECO:0007669"/>
    <property type="project" value="TreeGrafter"/>
</dbReference>
<feature type="domain" description="H-type lectin" evidence="2">
    <location>
        <begin position="132"/>
        <end position="198"/>
    </location>
</feature>
<evidence type="ECO:0000313" key="4">
    <source>
        <dbReference type="Proteomes" id="UP000305064"/>
    </source>
</evidence>
<dbReference type="SUPFAM" id="SSF141086">
    <property type="entry name" value="Agglutinin HPA-like"/>
    <property type="match status" value="3"/>
</dbReference>
<feature type="domain" description="H-type lectin" evidence="2">
    <location>
        <begin position="229"/>
        <end position="286"/>
    </location>
</feature>
<dbReference type="GO" id="GO:0098609">
    <property type="term" value="P:cell-cell adhesion"/>
    <property type="evidence" value="ECO:0007669"/>
    <property type="project" value="TreeGrafter"/>
</dbReference>
<reference evidence="3 4" key="1">
    <citation type="submission" date="2018-10" db="EMBL/GenBank/DDBJ databases">
        <title>Fifty Aureobasidium pullulans genomes reveal a recombining polyextremotolerant generalist.</title>
        <authorList>
            <person name="Gostincar C."/>
            <person name="Turk M."/>
            <person name="Zajc J."/>
            <person name="Gunde-Cimerman N."/>
        </authorList>
    </citation>
    <scope>NUCLEOTIDE SEQUENCE [LARGE SCALE GENOMIC DNA]</scope>
    <source>
        <strain evidence="3 4">EXF-4256</strain>
    </source>
</reference>
<organism evidence="3 4">
    <name type="scientific">Aureobasidium pullulans</name>
    <name type="common">Black yeast</name>
    <name type="synonym">Pullularia pullulans</name>
    <dbReference type="NCBI Taxonomy" id="5580"/>
    <lineage>
        <taxon>Eukaryota</taxon>
        <taxon>Fungi</taxon>
        <taxon>Dikarya</taxon>
        <taxon>Ascomycota</taxon>
        <taxon>Pezizomycotina</taxon>
        <taxon>Dothideomycetes</taxon>
        <taxon>Dothideomycetidae</taxon>
        <taxon>Dothideales</taxon>
        <taxon>Saccotheciaceae</taxon>
        <taxon>Aureobasidium</taxon>
    </lineage>
</organism>
<comment type="caution">
    <text evidence="3">The sequence shown here is derived from an EMBL/GenBank/DDBJ whole genome shotgun (WGS) entry which is preliminary data.</text>
</comment>
<evidence type="ECO:0000313" key="3">
    <source>
        <dbReference type="EMBL" id="THY71783.1"/>
    </source>
</evidence>
<name>A0AB38LRC5_AURPU</name>
<dbReference type="GO" id="GO:0030247">
    <property type="term" value="F:polysaccharide binding"/>
    <property type="evidence" value="ECO:0007669"/>
    <property type="project" value="TreeGrafter"/>
</dbReference>
<evidence type="ECO:0000256" key="1">
    <source>
        <dbReference type="SAM" id="MobiDB-lite"/>
    </source>
</evidence>
<proteinExistence type="predicted"/>
<dbReference type="Pfam" id="PF09458">
    <property type="entry name" value="H_lectin"/>
    <property type="match status" value="3"/>
</dbReference>
<dbReference type="EMBL" id="QZBJ01000054">
    <property type="protein sequence ID" value="THY71783.1"/>
    <property type="molecule type" value="Genomic_DNA"/>
</dbReference>